<evidence type="ECO:0000313" key="2">
    <source>
        <dbReference type="EMBL" id="URE06733.1"/>
    </source>
</evidence>
<dbReference type="OrthoDB" id="10262769at2759"/>
<dbReference type="Proteomes" id="UP001055439">
    <property type="component" value="Chromosome 5"/>
</dbReference>
<name>A0A9E7G4Z4_9LILI</name>
<dbReference type="GO" id="GO:0002151">
    <property type="term" value="F:G-quadruplex RNA binding"/>
    <property type="evidence" value="ECO:0007669"/>
    <property type="project" value="InterPro"/>
</dbReference>
<accession>A0A9E7G4Z4</accession>
<dbReference type="EMBL" id="CP097507">
    <property type="protein sequence ID" value="URE06733.1"/>
    <property type="molecule type" value="Genomic_DNA"/>
</dbReference>
<dbReference type="PANTHER" id="PTHR13233">
    <property type="entry name" value="MICROSPHERULE PROTEIN 1"/>
    <property type="match status" value="1"/>
</dbReference>
<dbReference type="GO" id="GO:0031011">
    <property type="term" value="C:Ino80 complex"/>
    <property type="evidence" value="ECO:0007669"/>
    <property type="project" value="InterPro"/>
</dbReference>
<feature type="compositionally biased region" description="Polar residues" evidence="1">
    <location>
        <begin position="55"/>
        <end position="70"/>
    </location>
</feature>
<dbReference type="AlphaFoldDB" id="A0A9E7G4Z4"/>
<dbReference type="PANTHER" id="PTHR13233:SF0">
    <property type="entry name" value="MICROSPHERULE PROTEIN 1"/>
    <property type="match status" value="1"/>
</dbReference>
<dbReference type="GO" id="GO:0071339">
    <property type="term" value="C:MLL1 complex"/>
    <property type="evidence" value="ECO:0007669"/>
    <property type="project" value="InterPro"/>
</dbReference>
<reference evidence="2" key="1">
    <citation type="submission" date="2022-05" db="EMBL/GenBank/DDBJ databases">
        <title>The Musa troglodytarum L. genome provides insights into the mechanism of non-climacteric behaviour and enrichment of carotenoids.</title>
        <authorList>
            <person name="Wang J."/>
        </authorList>
    </citation>
    <scope>NUCLEOTIDE SEQUENCE</scope>
    <source>
        <tissue evidence="2">Leaf</tissue>
    </source>
</reference>
<sequence length="70" mass="7890">MGALATLTKWIPEDDFLLKNAVEVSLGRGTDDVEVDIDLREEGHANKISRRQINNHKNSSNEKFSNSHNL</sequence>
<organism evidence="2 3">
    <name type="scientific">Musa troglodytarum</name>
    <name type="common">fe'i banana</name>
    <dbReference type="NCBI Taxonomy" id="320322"/>
    <lineage>
        <taxon>Eukaryota</taxon>
        <taxon>Viridiplantae</taxon>
        <taxon>Streptophyta</taxon>
        <taxon>Embryophyta</taxon>
        <taxon>Tracheophyta</taxon>
        <taxon>Spermatophyta</taxon>
        <taxon>Magnoliopsida</taxon>
        <taxon>Liliopsida</taxon>
        <taxon>Zingiberales</taxon>
        <taxon>Musaceae</taxon>
        <taxon>Musa</taxon>
    </lineage>
</organism>
<keyword evidence="3" id="KW-1185">Reference proteome</keyword>
<dbReference type="InterPro" id="IPR037912">
    <property type="entry name" value="MCRS1"/>
</dbReference>
<protein>
    <submittedName>
        <fullName evidence="2">FHA</fullName>
    </submittedName>
</protein>
<gene>
    <name evidence="2" type="ORF">MUK42_34232</name>
</gene>
<proteinExistence type="predicted"/>
<evidence type="ECO:0000256" key="1">
    <source>
        <dbReference type="SAM" id="MobiDB-lite"/>
    </source>
</evidence>
<dbReference type="GO" id="GO:0044545">
    <property type="term" value="C:NSL complex"/>
    <property type="evidence" value="ECO:0007669"/>
    <property type="project" value="TreeGrafter"/>
</dbReference>
<dbReference type="GO" id="GO:0045944">
    <property type="term" value="P:positive regulation of transcription by RNA polymerase II"/>
    <property type="evidence" value="ECO:0007669"/>
    <property type="project" value="TreeGrafter"/>
</dbReference>
<feature type="region of interest" description="Disordered" evidence="1">
    <location>
        <begin position="44"/>
        <end position="70"/>
    </location>
</feature>
<evidence type="ECO:0000313" key="3">
    <source>
        <dbReference type="Proteomes" id="UP001055439"/>
    </source>
</evidence>